<dbReference type="SMART" id="SM00387">
    <property type="entry name" value="HATPase_c"/>
    <property type="match status" value="1"/>
</dbReference>
<dbReference type="RefSeq" id="WP_183362350.1">
    <property type="nucleotide sequence ID" value="NZ_BLXZ01000007.1"/>
</dbReference>
<dbReference type="InterPro" id="IPR005467">
    <property type="entry name" value="His_kinase_dom"/>
</dbReference>
<evidence type="ECO:0000313" key="10">
    <source>
        <dbReference type="EMBL" id="GFO69764.1"/>
    </source>
</evidence>
<dbReference type="Gene3D" id="3.30.565.10">
    <property type="entry name" value="Histidine kinase-like ATPase, C-terminal domain"/>
    <property type="match status" value="1"/>
</dbReference>
<keyword evidence="5" id="KW-1133">Transmembrane helix</keyword>
<feature type="domain" description="Histidine kinase" evidence="6">
    <location>
        <begin position="478"/>
        <end position="694"/>
    </location>
</feature>
<dbReference type="PRINTS" id="PR00344">
    <property type="entry name" value="BCTRLSENSOR"/>
</dbReference>
<dbReference type="InterPro" id="IPR000014">
    <property type="entry name" value="PAS"/>
</dbReference>
<evidence type="ECO:0000313" key="11">
    <source>
        <dbReference type="Proteomes" id="UP000587586"/>
    </source>
</evidence>
<comment type="caution">
    <text evidence="10">The sequence shown here is derived from an EMBL/GenBank/DDBJ whole genome shotgun (WGS) entry which is preliminary data.</text>
</comment>
<feature type="modified residue" description="4-aspartylphosphate" evidence="4">
    <location>
        <position position="770"/>
    </location>
</feature>
<dbReference type="EMBL" id="BLXZ01000007">
    <property type="protein sequence ID" value="GFO69764.1"/>
    <property type="molecule type" value="Genomic_DNA"/>
</dbReference>
<dbReference type="AlphaFoldDB" id="A0A6V8ND11"/>
<dbReference type="InterPro" id="IPR003594">
    <property type="entry name" value="HATPase_dom"/>
</dbReference>
<dbReference type="CDD" id="cd00130">
    <property type="entry name" value="PAS"/>
    <property type="match status" value="1"/>
</dbReference>
<dbReference type="SUPFAM" id="SSF55785">
    <property type="entry name" value="PYP-like sensor domain (PAS domain)"/>
    <property type="match status" value="2"/>
</dbReference>
<dbReference type="InterPro" id="IPR001789">
    <property type="entry name" value="Sig_transdc_resp-reg_receiver"/>
</dbReference>
<feature type="transmembrane region" description="Helical" evidence="5">
    <location>
        <begin position="77"/>
        <end position="95"/>
    </location>
</feature>
<dbReference type="PROSITE" id="PS50109">
    <property type="entry name" value="HIS_KIN"/>
    <property type="match status" value="1"/>
</dbReference>
<dbReference type="InterPro" id="IPR036890">
    <property type="entry name" value="HATPase_C_sf"/>
</dbReference>
<dbReference type="Gene3D" id="3.40.50.2300">
    <property type="match status" value="1"/>
</dbReference>
<evidence type="ECO:0000259" key="8">
    <source>
        <dbReference type="PROSITE" id="PS50112"/>
    </source>
</evidence>
<evidence type="ECO:0000259" key="7">
    <source>
        <dbReference type="PROSITE" id="PS50110"/>
    </source>
</evidence>
<dbReference type="PANTHER" id="PTHR43065">
    <property type="entry name" value="SENSOR HISTIDINE KINASE"/>
    <property type="match status" value="1"/>
</dbReference>
<evidence type="ECO:0000256" key="5">
    <source>
        <dbReference type="SAM" id="Phobius"/>
    </source>
</evidence>
<dbReference type="Pfam" id="PF08448">
    <property type="entry name" value="PAS_4"/>
    <property type="match status" value="1"/>
</dbReference>
<dbReference type="InterPro" id="IPR035965">
    <property type="entry name" value="PAS-like_dom_sf"/>
</dbReference>
<dbReference type="PROSITE" id="PS50110">
    <property type="entry name" value="RESPONSE_REGULATORY"/>
    <property type="match status" value="1"/>
</dbReference>
<dbReference type="InterPro" id="IPR011006">
    <property type="entry name" value="CheY-like_superfamily"/>
</dbReference>
<dbReference type="Gene3D" id="3.30.450.20">
    <property type="entry name" value="PAS domain"/>
    <property type="match status" value="2"/>
</dbReference>
<dbReference type="CDD" id="cd17546">
    <property type="entry name" value="REC_hyHK_CKI1_RcsC-like"/>
    <property type="match status" value="1"/>
</dbReference>
<dbReference type="Pfam" id="PF02518">
    <property type="entry name" value="HATPase_c"/>
    <property type="match status" value="1"/>
</dbReference>
<dbReference type="InterPro" id="IPR003661">
    <property type="entry name" value="HisK_dim/P_dom"/>
</dbReference>
<evidence type="ECO:0000256" key="2">
    <source>
        <dbReference type="ARBA" id="ARBA00012438"/>
    </source>
</evidence>
<dbReference type="PROSITE" id="PS50112">
    <property type="entry name" value="PAS"/>
    <property type="match status" value="1"/>
</dbReference>
<dbReference type="Proteomes" id="UP000587586">
    <property type="component" value="Unassembled WGS sequence"/>
</dbReference>
<feature type="transmembrane region" description="Helical" evidence="5">
    <location>
        <begin position="53"/>
        <end position="70"/>
    </location>
</feature>
<sequence>MDRLVEKLWTFVKHGAPEVSLEIRFFRLTCLTVSFVSLVLVLPINLLQDLSPYLNLIVALYGLATVFVYYRSWRGSHHIVVFYLLTLASLALSWFLNAGSVGSIGYYFFACTMYPVIFFRGRVRQGMFLLLVMVVSLLLVLDFYEPQLSLPYKSAMDRLLDLTTGFSFSALIFALVFWVVITTLERELDERRKAEASARKERDRAQGYLETVETLIVSLDTEGHVSTANRKACETLGYQERELLGKDWFSTCLPQPLGRERAEVYRRTMDSGTATEVAHLESPLLTRGGELRQIVWHYAILYDEKGTCLGALGSGEDITERKQAEEALRQSEQALRLKSALLEAQSDATLDAILVVDNDKRVAFHNRQFLEVFEVPASVLDGPDNSALLKHALGLVRHPDLFLKRVLYLYDHPWETSRDEIELKNGRILDRYSAAVLSKDGYCYGRMWTFRDVTEQRRYESERVKIEKLESLGVLAGGIAHDFNNILAGIMGGISFAQEFISQDHPAHQPLATAELASVRAADLARQLITFARGGDLVKKPVSVQQVVEEAVSFALRGSNVKGSITIQEALHPIHADEGQIGQAIYNLILNAKQAMPCGGTVTVSARNETLGPDNPDGLPAGEYVRVSCADQGCGISQDDLVKIFDPYFTTKSFGTGLGLASVYSIVKKHGGSISVATEPGSGATFTMLLPASTASSTPLSSQPPPQELLSHPGGSILVMDDEALVRDLAREMLRYVGYQVTTCENGSEALALYQAAKGAGSAFDAVLMDLTIPGGMGGKEAAERILAYDPDACLIVSSGYSSDPIMADHRAYGFRGAVAKPYKNRELWQLLSSLLGEGRPAGPQGHG</sequence>
<dbReference type="InterPro" id="IPR000700">
    <property type="entry name" value="PAS-assoc_C"/>
</dbReference>
<dbReference type="PANTHER" id="PTHR43065:SF42">
    <property type="entry name" value="TWO-COMPONENT SENSOR PPRA"/>
    <property type="match status" value="1"/>
</dbReference>
<dbReference type="GO" id="GO:0000155">
    <property type="term" value="F:phosphorelay sensor kinase activity"/>
    <property type="evidence" value="ECO:0007669"/>
    <property type="project" value="InterPro"/>
</dbReference>
<proteinExistence type="predicted"/>
<dbReference type="PROSITE" id="PS50113">
    <property type="entry name" value="PAC"/>
    <property type="match status" value="1"/>
</dbReference>
<evidence type="ECO:0000259" key="9">
    <source>
        <dbReference type="PROSITE" id="PS50113"/>
    </source>
</evidence>
<keyword evidence="5" id="KW-0472">Membrane</keyword>
<gene>
    <name evidence="10" type="ORF">GMLC_33430</name>
</gene>
<dbReference type="NCBIfam" id="TIGR00229">
    <property type="entry name" value="sensory_box"/>
    <property type="match status" value="1"/>
</dbReference>
<evidence type="ECO:0000259" key="6">
    <source>
        <dbReference type="PROSITE" id="PS50109"/>
    </source>
</evidence>
<feature type="transmembrane region" description="Helical" evidence="5">
    <location>
        <begin position="126"/>
        <end position="144"/>
    </location>
</feature>
<feature type="domain" description="PAS" evidence="8">
    <location>
        <begin position="201"/>
        <end position="272"/>
    </location>
</feature>
<dbReference type="InterPro" id="IPR036097">
    <property type="entry name" value="HisK_dim/P_sf"/>
</dbReference>
<dbReference type="Gene3D" id="1.10.287.130">
    <property type="match status" value="1"/>
</dbReference>
<keyword evidence="11" id="KW-1185">Reference proteome</keyword>
<dbReference type="SMART" id="SM00091">
    <property type="entry name" value="PAS"/>
    <property type="match status" value="2"/>
</dbReference>
<dbReference type="EC" id="2.7.13.3" evidence="2"/>
<dbReference type="Pfam" id="PF00072">
    <property type="entry name" value="Response_reg"/>
    <property type="match status" value="1"/>
</dbReference>
<dbReference type="SUPFAM" id="SSF47384">
    <property type="entry name" value="Homodimeric domain of signal transducing histidine kinase"/>
    <property type="match status" value="1"/>
</dbReference>
<feature type="domain" description="Response regulatory" evidence="7">
    <location>
        <begin position="716"/>
        <end position="836"/>
    </location>
</feature>
<reference evidence="11" key="1">
    <citation type="submission" date="2020-06" db="EMBL/GenBank/DDBJ databases">
        <title>Draft genomic sequecing of Geomonas sp. Red745.</title>
        <authorList>
            <person name="Itoh H."/>
            <person name="Xu Z.X."/>
            <person name="Ushijima N."/>
            <person name="Masuda Y."/>
            <person name="Shiratori Y."/>
            <person name="Senoo K."/>
        </authorList>
    </citation>
    <scope>NUCLEOTIDE SEQUENCE [LARGE SCALE GENOMIC DNA]</scope>
    <source>
        <strain evidence="11">Red745</strain>
    </source>
</reference>
<evidence type="ECO:0000256" key="4">
    <source>
        <dbReference type="PROSITE-ProRule" id="PRU00169"/>
    </source>
</evidence>
<dbReference type="InterPro" id="IPR013656">
    <property type="entry name" value="PAS_4"/>
</dbReference>
<organism evidence="10 11">
    <name type="scientific">Geomonas limicola</name>
    <dbReference type="NCBI Taxonomy" id="2740186"/>
    <lineage>
        <taxon>Bacteria</taxon>
        <taxon>Pseudomonadati</taxon>
        <taxon>Thermodesulfobacteriota</taxon>
        <taxon>Desulfuromonadia</taxon>
        <taxon>Geobacterales</taxon>
        <taxon>Geobacteraceae</taxon>
        <taxon>Geomonas</taxon>
    </lineage>
</organism>
<feature type="transmembrane region" description="Helical" evidence="5">
    <location>
        <begin position="164"/>
        <end position="184"/>
    </location>
</feature>
<dbReference type="Pfam" id="PF12860">
    <property type="entry name" value="PAS_7"/>
    <property type="match status" value="1"/>
</dbReference>
<dbReference type="SUPFAM" id="SSF55874">
    <property type="entry name" value="ATPase domain of HSP90 chaperone/DNA topoisomerase II/histidine kinase"/>
    <property type="match status" value="1"/>
</dbReference>
<feature type="transmembrane region" description="Helical" evidence="5">
    <location>
        <begin position="25"/>
        <end position="47"/>
    </location>
</feature>
<evidence type="ECO:0000256" key="1">
    <source>
        <dbReference type="ARBA" id="ARBA00000085"/>
    </source>
</evidence>
<protein>
    <recommendedName>
        <fullName evidence="2">histidine kinase</fullName>
        <ecNumber evidence="2">2.7.13.3</ecNumber>
    </recommendedName>
</protein>
<name>A0A6V8ND11_9BACT</name>
<dbReference type="SMART" id="SM00448">
    <property type="entry name" value="REC"/>
    <property type="match status" value="1"/>
</dbReference>
<feature type="domain" description="PAC" evidence="9">
    <location>
        <begin position="278"/>
        <end position="330"/>
    </location>
</feature>
<comment type="catalytic activity">
    <reaction evidence="1">
        <text>ATP + protein L-histidine = ADP + protein N-phospho-L-histidine.</text>
        <dbReference type="EC" id="2.7.13.3"/>
    </reaction>
</comment>
<keyword evidence="3 4" id="KW-0597">Phosphoprotein</keyword>
<dbReference type="CDD" id="cd00082">
    <property type="entry name" value="HisKA"/>
    <property type="match status" value="1"/>
</dbReference>
<dbReference type="SUPFAM" id="SSF52172">
    <property type="entry name" value="CheY-like"/>
    <property type="match status" value="1"/>
</dbReference>
<evidence type="ECO:0000256" key="3">
    <source>
        <dbReference type="ARBA" id="ARBA00022553"/>
    </source>
</evidence>
<accession>A0A6V8ND11</accession>
<dbReference type="InterPro" id="IPR004358">
    <property type="entry name" value="Sig_transdc_His_kin-like_C"/>
</dbReference>
<keyword evidence="5" id="KW-0812">Transmembrane</keyword>